<evidence type="ECO:0000313" key="1">
    <source>
        <dbReference type="EMBL" id="KAA0047583.1"/>
    </source>
</evidence>
<evidence type="ECO:0000313" key="3">
    <source>
        <dbReference type="Proteomes" id="UP000321393"/>
    </source>
</evidence>
<dbReference type="EMBL" id="SSTE01013117">
    <property type="protein sequence ID" value="KAA0047583.1"/>
    <property type="molecule type" value="Genomic_DNA"/>
</dbReference>
<dbReference type="InterPro" id="IPR050951">
    <property type="entry name" value="Retrovirus_Pol_polyprotein"/>
</dbReference>
<gene>
    <name evidence="2" type="ORF">E5676_scaffold648G00120</name>
    <name evidence="1" type="ORF">E6C27_scaffold115G00510</name>
</gene>
<dbReference type="Proteomes" id="UP000321947">
    <property type="component" value="Unassembled WGS sequence"/>
</dbReference>
<protein>
    <submittedName>
        <fullName evidence="2">Ty3-gypsy retrotransposon protein</fullName>
    </submittedName>
</protein>
<evidence type="ECO:0000313" key="2">
    <source>
        <dbReference type="EMBL" id="TYK08242.1"/>
    </source>
</evidence>
<dbReference type="Gene3D" id="3.10.10.10">
    <property type="entry name" value="HIV Type 1 Reverse Transcriptase, subunit A, domain 1"/>
    <property type="match status" value="1"/>
</dbReference>
<evidence type="ECO:0000313" key="4">
    <source>
        <dbReference type="Proteomes" id="UP000321947"/>
    </source>
</evidence>
<dbReference type="InterPro" id="IPR043502">
    <property type="entry name" value="DNA/RNA_pol_sf"/>
</dbReference>
<dbReference type="Proteomes" id="UP000321393">
    <property type="component" value="Unassembled WGS sequence"/>
</dbReference>
<dbReference type="SUPFAM" id="SSF56672">
    <property type="entry name" value="DNA/RNA polymerases"/>
    <property type="match status" value="1"/>
</dbReference>
<name>A0A5D3CAD3_CUCMM</name>
<dbReference type="PANTHER" id="PTHR37984:SF5">
    <property type="entry name" value="PROTEIN NYNRIN-LIKE"/>
    <property type="match status" value="1"/>
</dbReference>
<accession>A0A5D3CAD3</accession>
<organism evidence="2 4">
    <name type="scientific">Cucumis melo var. makuwa</name>
    <name type="common">Oriental melon</name>
    <dbReference type="NCBI Taxonomy" id="1194695"/>
    <lineage>
        <taxon>Eukaryota</taxon>
        <taxon>Viridiplantae</taxon>
        <taxon>Streptophyta</taxon>
        <taxon>Embryophyta</taxon>
        <taxon>Tracheophyta</taxon>
        <taxon>Spermatophyta</taxon>
        <taxon>Magnoliopsida</taxon>
        <taxon>eudicotyledons</taxon>
        <taxon>Gunneridae</taxon>
        <taxon>Pentapetalae</taxon>
        <taxon>rosids</taxon>
        <taxon>fabids</taxon>
        <taxon>Cucurbitales</taxon>
        <taxon>Cucurbitaceae</taxon>
        <taxon>Benincaseae</taxon>
        <taxon>Cucumis</taxon>
    </lineage>
</organism>
<dbReference type="AlphaFoldDB" id="A0A5D3CAD3"/>
<reference evidence="3 4" key="1">
    <citation type="submission" date="2019-08" db="EMBL/GenBank/DDBJ databases">
        <title>Draft genome sequences of two oriental melons (Cucumis melo L. var makuwa).</title>
        <authorList>
            <person name="Kwon S.-Y."/>
        </authorList>
    </citation>
    <scope>NUCLEOTIDE SEQUENCE [LARGE SCALE GENOMIC DNA]</scope>
    <source>
        <strain evidence="4">cv. Chang Bougi</strain>
        <strain evidence="3">cv. SW 3</strain>
        <tissue evidence="2">Leaf</tissue>
    </source>
</reference>
<sequence length="403" mass="46156">MRRIISKGHCCKDKELRLYVVADDLVDTEREDNTHEEEMVEVSPVVELSLNSIVGLTTLDTFKVKGTVEDRELVIMVDCGATLNFISLKLWLRKQGAMTVDWKALTMTFVVGDTKVILKGDPLPTRTETSLKEFSDIFDIPDGLPSMRQIDHRIQLKEGTDPIHVRPYRYRHAQKNEIERLVNDMLASGIISPSISPFSSSFILVKKKDGGWLFFINYSALDRAIIPDKFPIPMIDKLLDELNGASIFSKIDLKSGYHHEDHNLFANRKKCQFAKDRIEYLGHWVLAKGVEADQEKIKAMLEWPIPKNVRQLRGFLGLTGYYRRFVANYGAIAAPLTRLTKKNSFCWIDEATKAFESLTLPVLALPDFQLPFEIETGALDLVLVQFYHRIRDQLCTSIRNYLM</sequence>
<dbReference type="FunFam" id="3.30.70.270:FF:000020">
    <property type="entry name" value="Transposon Tf2-6 polyprotein-like Protein"/>
    <property type="match status" value="1"/>
</dbReference>
<dbReference type="PANTHER" id="PTHR37984">
    <property type="entry name" value="PROTEIN CBG26694"/>
    <property type="match status" value="1"/>
</dbReference>
<comment type="caution">
    <text evidence="2">The sequence shown here is derived from an EMBL/GenBank/DDBJ whole genome shotgun (WGS) entry which is preliminary data.</text>
</comment>
<dbReference type="InterPro" id="IPR043128">
    <property type="entry name" value="Rev_trsase/Diguanyl_cyclase"/>
</dbReference>
<dbReference type="EMBL" id="SSTD01012901">
    <property type="protein sequence ID" value="TYK08242.1"/>
    <property type="molecule type" value="Genomic_DNA"/>
</dbReference>
<dbReference type="Gene3D" id="3.30.70.270">
    <property type="match status" value="3"/>
</dbReference>
<proteinExistence type="predicted"/>
<dbReference type="OrthoDB" id="9113925at2759"/>